<dbReference type="PANTHER" id="PTHR48004:SF101">
    <property type="entry name" value="RECEPTOR-LIKE PROTEIN 12 ISOFORM X1"/>
    <property type="match status" value="1"/>
</dbReference>
<organism evidence="1 2">
    <name type="scientific">Citrus sinensis</name>
    <name type="common">Sweet orange</name>
    <name type="synonym">Citrus aurantium var. sinensis</name>
    <dbReference type="NCBI Taxonomy" id="2711"/>
    <lineage>
        <taxon>Eukaryota</taxon>
        <taxon>Viridiplantae</taxon>
        <taxon>Streptophyta</taxon>
        <taxon>Embryophyta</taxon>
        <taxon>Tracheophyta</taxon>
        <taxon>Spermatophyta</taxon>
        <taxon>Magnoliopsida</taxon>
        <taxon>eudicotyledons</taxon>
        <taxon>Gunneridae</taxon>
        <taxon>Pentapetalae</taxon>
        <taxon>rosids</taxon>
        <taxon>malvids</taxon>
        <taxon>Sapindales</taxon>
        <taxon>Rutaceae</taxon>
        <taxon>Aurantioideae</taxon>
        <taxon>Citrus</taxon>
    </lineage>
</organism>
<dbReference type="EMBL" id="KK784918">
    <property type="protein sequence ID" value="KDO62659.1"/>
    <property type="molecule type" value="Genomic_DNA"/>
</dbReference>
<dbReference type="Gene3D" id="3.80.10.10">
    <property type="entry name" value="Ribonuclease Inhibitor"/>
    <property type="match status" value="1"/>
</dbReference>
<dbReference type="PANTHER" id="PTHR48004">
    <property type="entry name" value="OS01G0149700 PROTEIN"/>
    <property type="match status" value="1"/>
</dbReference>
<reference evidence="1 2" key="1">
    <citation type="submission" date="2014-04" db="EMBL/GenBank/DDBJ databases">
        <authorList>
            <consortium name="International Citrus Genome Consortium"/>
            <person name="Gmitter F."/>
            <person name="Chen C."/>
            <person name="Farmerie W."/>
            <person name="Harkins T."/>
            <person name="Desany B."/>
            <person name="Mohiuddin M."/>
            <person name="Kodira C."/>
            <person name="Borodovsky M."/>
            <person name="Lomsadze A."/>
            <person name="Burns P."/>
            <person name="Jenkins J."/>
            <person name="Prochnik S."/>
            <person name="Shu S."/>
            <person name="Chapman J."/>
            <person name="Pitluck S."/>
            <person name="Schmutz J."/>
            <person name="Rokhsar D."/>
        </authorList>
    </citation>
    <scope>NUCLEOTIDE SEQUENCE</scope>
</reference>
<dbReference type="SMR" id="A0A067F5K0"/>
<dbReference type="InterPro" id="IPR001611">
    <property type="entry name" value="Leu-rich_rpt"/>
</dbReference>
<dbReference type="AlphaFoldDB" id="A0A067F5K0"/>
<name>A0A067F5K0_CITSI</name>
<dbReference type="InterPro" id="IPR032675">
    <property type="entry name" value="LRR_dom_sf"/>
</dbReference>
<gene>
    <name evidence="1" type="ORF">CISIN_1g039018mg</name>
</gene>
<dbReference type="Pfam" id="PF00560">
    <property type="entry name" value="LRR_1"/>
    <property type="match status" value="3"/>
</dbReference>
<evidence type="ECO:0000313" key="2">
    <source>
        <dbReference type="Proteomes" id="UP000027120"/>
    </source>
</evidence>
<evidence type="ECO:0008006" key="3">
    <source>
        <dbReference type="Google" id="ProtNLM"/>
    </source>
</evidence>
<dbReference type="SUPFAM" id="SSF52058">
    <property type="entry name" value="L domain-like"/>
    <property type="match status" value="1"/>
</dbReference>
<evidence type="ECO:0000313" key="1">
    <source>
        <dbReference type="EMBL" id="KDO62659.1"/>
    </source>
</evidence>
<dbReference type="STRING" id="2711.A0A067F5K0"/>
<feature type="non-terminal residue" evidence="1">
    <location>
        <position position="1"/>
    </location>
</feature>
<sequence length="181" mass="20211">PIPNGPENLSSLRYLDLSDNQFNSTIPEWISRINCTISSGLGNLTSLKHSISYNVLEGKLPTSFGRLREPRSISLSWANKSQEILEIFHSFSRDNWTLRSLQILDIACNNLSGAIPACISNSSARKEVGYTSILNLLRITDRSKNNFSGVLPAELVTDLVALRSLNLFHNHFKEKFPGSIH</sequence>
<accession>A0A067F5K0</accession>
<dbReference type="Proteomes" id="UP000027120">
    <property type="component" value="Unassembled WGS sequence"/>
</dbReference>
<dbReference type="InterPro" id="IPR052941">
    <property type="entry name" value="StomDev_PlantInt_Reg"/>
</dbReference>
<protein>
    <recommendedName>
        <fullName evidence="3">Leucine-rich repeat-containing N-terminal plant-type domain-containing protein</fullName>
    </recommendedName>
</protein>
<proteinExistence type="predicted"/>
<keyword evidence="2" id="KW-1185">Reference proteome</keyword>